<dbReference type="EMBL" id="CAJNXB010001042">
    <property type="protein sequence ID" value="CAF3125131.1"/>
    <property type="molecule type" value="Genomic_DNA"/>
</dbReference>
<feature type="compositionally biased region" description="Gly residues" evidence="2">
    <location>
        <begin position="489"/>
        <end position="506"/>
    </location>
</feature>
<dbReference type="EMBL" id="CAJOBO010001702">
    <property type="protein sequence ID" value="CAF4402675.1"/>
    <property type="molecule type" value="Genomic_DNA"/>
</dbReference>
<evidence type="ECO:0000313" key="13">
    <source>
        <dbReference type="Proteomes" id="UP000663833"/>
    </source>
</evidence>
<feature type="compositionally biased region" description="Low complexity" evidence="2">
    <location>
        <begin position="397"/>
        <end position="408"/>
    </location>
</feature>
<evidence type="ECO:0000313" key="4">
    <source>
        <dbReference type="EMBL" id="CAF3395937.1"/>
    </source>
</evidence>
<evidence type="ECO:0000313" key="12">
    <source>
        <dbReference type="EMBL" id="CAF4650143.1"/>
    </source>
</evidence>
<dbReference type="EMBL" id="CAJOBP010000105">
    <property type="protein sequence ID" value="CAF4123100.1"/>
    <property type="molecule type" value="Genomic_DNA"/>
</dbReference>
<dbReference type="AlphaFoldDB" id="A0A818E9Q6"/>
<feature type="compositionally biased region" description="Polar residues" evidence="2">
    <location>
        <begin position="386"/>
        <end position="396"/>
    </location>
</feature>
<dbReference type="Proteomes" id="UP000663825">
    <property type="component" value="Unassembled WGS sequence"/>
</dbReference>
<evidence type="ECO:0000313" key="3">
    <source>
        <dbReference type="EMBL" id="CAF3125131.1"/>
    </source>
</evidence>
<dbReference type="Proteomes" id="UP000663865">
    <property type="component" value="Unassembled WGS sequence"/>
</dbReference>
<evidence type="ECO:0000313" key="6">
    <source>
        <dbReference type="EMBL" id="CAF3591645.1"/>
    </source>
</evidence>
<feature type="compositionally biased region" description="Low complexity" evidence="2">
    <location>
        <begin position="8"/>
        <end position="22"/>
    </location>
</feature>
<feature type="compositionally biased region" description="Low complexity" evidence="2">
    <location>
        <begin position="29"/>
        <end position="43"/>
    </location>
</feature>
<dbReference type="EMBL" id="CAJOBS010000559">
    <property type="protein sequence ID" value="CAF4601760.1"/>
    <property type="molecule type" value="Genomic_DNA"/>
</dbReference>
<protein>
    <recommendedName>
        <fullName evidence="15">Caprin-1 dimerization domain-containing protein</fullName>
    </recommendedName>
</protein>
<dbReference type="PANTHER" id="PTHR22922">
    <property type="entry name" value="GPI-ANCHORED PROTEIN P137"/>
    <property type="match status" value="1"/>
</dbReference>
<feature type="coiled-coil region" evidence="1">
    <location>
        <begin position="56"/>
        <end position="90"/>
    </location>
</feature>
<sequence>MPSVTDLQQQSSKISSNNNGKSTPPPPQQQQIISTSTGNTTDTTNVDAITQVILMLEKKQRNLGKRKEKLESYEEEAKSGKELNKDQKEALAKYTEVLGQIECVKDISEQIKKIQTESAKNQKRLVKQATDEKRLLVAQRLREYAQLRYLLEHQPSSLKPEESSLLDELARVIVPCDAALNVITRSIDAVLSIYQGGSLSSTIKNITGRTSQELRETLEQLIKQCEISSSMDASTIQQTKLGETVKQTPVLVAVVEPSSIPSVSVLPQREPNKQQQSNDNTDVLESSLSHTHLIQTNSNKYSTQFDTRKENIPLQSIIADSTFLFDSIATNVTQDSSNNQDNSQIQTNDSKQILQTFTVVNSNLIGQTSSQGYTQTTNQQQGNNYDQETTSNVIGSNNVTTNEQQTEEQWQHPRGNSGNAQRIGQYNGNHNKNYHRGGQINYNQQNWRGPRGRGHYDGSYAGGQRYYNENGNRGGGGHRVGSNSNYRGNRGGNQRGGRGGNSGYHGNGNQKSTQYHQTTDQQEQQEQQEICSAPPSQHK</sequence>
<dbReference type="GO" id="GO:0005737">
    <property type="term" value="C:cytoplasm"/>
    <property type="evidence" value="ECO:0007669"/>
    <property type="project" value="TreeGrafter"/>
</dbReference>
<name>A0A818E9Q6_9BILA</name>
<dbReference type="EMBL" id="CAJOBR010001996">
    <property type="protein sequence ID" value="CAF4650143.1"/>
    <property type="molecule type" value="Genomic_DNA"/>
</dbReference>
<feature type="compositionally biased region" description="Low complexity" evidence="2">
    <location>
        <begin position="462"/>
        <end position="471"/>
    </location>
</feature>
<evidence type="ECO:0000313" key="7">
    <source>
        <dbReference type="EMBL" id="CAF3730067.1"/>
    </source>
</evidence>
<keyword evidence="14" id="KW-1185">Reference proteome</keyword>
<evidence type="ECO:0000313" key="5">
    <source>
        <dbReference type="EMBL" id="CAF3456650.1"/>
    </source>
</evidence>
<dbReference type="PANTHER" id="PTHR22922:SF19">
    <property type="entry name" value="CAPRIN HOMOLOG"/>
    <property type="match status" value="1"/>
</dbReference>
<dbReference type="OrthoDB" id="10062814at2759"/>
<feature type="compositionally biased region" description="Polar residues" evidence="2">
    <location>
        <begin position="414"/>
        <end position="431"/>
    </location>
</feature>
<dbReference type="Proteomes" id="UP000663872">
    <property type="component" value="Unassembled WGS sequence"/>
</dbReference>
<feature type="compositionally biased region" description="Low complexity" evidence="2">
    <location>
        <begin position="507"/>
        <end position="529"/>
    </location>
</feature>
<dbReference type="Proteomes" id="UP000663838">
    <property type="component" value="Unassembled WGS sequence"/>
</dbReference>
<dbReference type="EMBL" id="CAJNYV010000954">
    <property type="protein sequence ID" value="CAF3395937.1"/>
    <property type="molecule type" value="Genomic_DNA"/>
</dbReference>
<dbReference type="Proteomes" id="UP000663851">
    <property type="component" value="Unassembled WGS sequence"/>
</dbReference>
<feature type="compositionally biased region" description="Low complexity" evidence="2">
    <location>
        <begin position="373"/>
        <end position="385"/>
    </location>
</feature>
<dbReference type="EMBL" id="CAJNYT010003699">
    <property type="protein sequence ID" value="CAF3591645.1"/>
    <property type="molecule type" value="Genomic_DNA"/>
</dbReference>
<comment type="caution">
    <text evidence="5">The sequence shown here is derived from an EMBL/GenBank/DDBJ whole genome shotgun (WGS) entry which is preliminary data.</text>
</comment>
<gene>
    <name evidence="7" type="ORF">FME351_LOCUS29629</name>
    <name evidence="6" type="ORF">GRG538_LOCUS22231</name>
    <name evidence="10" type="ORF">HFQ381_LOCUS20208</name>
    <name evidence="4" type="ORF">KIK155_LOCUS7650</name>
    <name evidence="5" type="ORF">LUA448_LOCUS22328</name>
    <name evidence="12" type="ORF">QYT958_LOCUS14762</name>
    <name evidence="3" type="ORF">TIS948_LOCUS8214</name>
    <name evidence="11" type="ORF">TOA249_LOCUS10648</name>
    <name evidence="9" type="ORF">TSG867_LOCUS6940</name>
    <name evidence="8" type="ORF">UJA718_LOCUS1689</name>
</gene>
<organism evidence="5 13">
    <name type="scientific">Rotaria socialis</name>
    <dbReference type="NCBI Taxonomy" id="392032"/>
    <lineage>
        <taxon>Eukaryota</taxon>
        <taxon>Metazoa</taxon>
        <taxon>Spiralia</taxon>
        <taxon>Gnathifera</taxon>
        <taxon>Rotifera</taxon>
        <taxon>Eurotatoria</taxon>
        <taxon>Bdelloidea</taxon>
        <taxon>Philodinida</taxon>
        <taxon>Philodinidae</taxon>
        <taxon>Rotaria</taxon>
    </lineage>
</organism>
<dbReference type="EMBL" id="CAJNYD010002915">
    <property type="protein sequence ID" value="CAF3456650.1"/>
    <property type="molecule type" value="Genomic_DNA"/>
</dbReference>
<reference evidence="5" key="1">
    <citation type="submission" date="2021-02" db="EMBL/GenBank/DDBJ databases">
        <authorList>
            <person name="Nowell W R."/>
        </authorList>
    </citation>
    <scope>NUCLEOTIDE SEQUENCE</scope>
</reference>
<feature type="region of interest" description="Disordered" evidence="2">
    <location>
        <begin position="373"/>
        <end position="539"/>
    </location>
</feature>
<evidence type="ECO:0000313" key="11">
    <source>
        <dbReference type="EMBL" id="CAF4601760.1"/>
    </source>
</evidence>
<keyword evidence="1" id="KW-0175">Coiled coil</keyword>
<dbReference type="InterPro" id="IPR028816">
    <property type="entry name" value="Caprin"/>
</dbReference>
<evidence type="ECO:0000313" key="9">
    <source>
        <dbReference type="EMBL" id="CAF4311699.1"/>
    </source>
</evidence>
<dbReference type="Proteomes" id="UP000663862">
    <property type="component" value="Unassembled WGS sequence"/>
</dbReference>
<evidence type="ECO:0008006" key="15">
    <source>
        <dbReference type="Google" id="ProtNLM"/>
    </source>
</evidence>
<feature type="region of interest" description="Disordered" evidence="2">
    <location>
        <begin position="1"/>
        <end position="43"/>
    </location>
</feature>
<accession>A0A818E9Q6</accession>
<proteinExistence type="predicted"/>
<evidence type="ECO:0000313" key="8">
    <source>
        <dbReference type="EMBL" id="CAF4123100.1"/>
    </source>
</evidence>
<dbReference type="Proteomes" id="UP000663873">
    <property type="component" value="Unassembled WGS sequence"/>
</dbReference>
<evidence type="ECO:0000256" key="1">
    <source>
        <dbReference type="SAM" id="Coils"/>
    </source>
</evidence>
<dbReference type="GO" id="GO:0003723">
    <property type="term" value="F:RNA binding"/>
    <property type="evidence" value="ECO:0007669"/>
    <property type="project" value="TreeGrafter"/>
</dbReference>
<evidence type="ECO:0000313" key="14">
    <source>
        <dbReference type="Proteomes" id="UP000663873"/>
    </source>
</evidence>
<evidence type="ECO:0000256" key="2">
    <source>
        <dbReference type="SAM" id="MobiDB-lite"/>
    </source>
</evidence>
<dbReference type="EMBL" id="CAJOBQ010000265">
    <property type="protein sequence ID" value="CAF4311699.1"/>
    <property type="molecule type" value="Genomic_DNA"/>
</dbReference>
<dbReference type="Proteomes" id="UP000663833">
    <property type="component" value="Unassembled WGS sequence"/>
</dbReference>
<dbReference type="Proteomes" id="UP000663848">
    <property type="component" value="Unassembled WGS sequence"/>
</dbReference>
<dbReference type="EMBL" id="CAJNYU010004154">
    <property type="protein sequence ID" value="CAF3730067.1"/>
    <property type="molecule type" value="Genomic_DNA"/>
</dbReference>
<evidence type="ECO:0000313" key="10">
    <source>
        <dbReference type="EMBL" id="CAF4402675.1"/>
    </source>
</evidence>
<dbReference type="Proteomes" id="UP000663869">
    <property type="component" value="Unassembled WGS sequence"/>
</dbReference>